<name>A0A009SER1_ACIBA</name>
<reference evidence="1 2" key="1">
    <citation type="submission" date="2014-02" db="EMBL/GenBank/DDBJ databases">
        <title>Comparative genomics and transcriptomics to identify genetic mechanisms underlying the emergence of carbapenem resistant Acinetobacter baumannii (CRAb).</title>
        <authorList>
            <person name="Harris A.D."/>
            <person name="Johnson K.J."/>
            <person name="George J."/>
            <person name="Shefchek K."/>
            <person name="Daugherty S.C."/>
            <person name="Parankush S."/>
            <person name="Sadzewicz L."/>
            <person name="Tallon L."/>
            <person name="Sengamalay N."/>
            <person name="Hazen T.H."/>
            <person name="Rasko D.A."/>
        </authorList>
    </citation>
    <scope>NUCLEOTIDE SEQUENCE [LARGE SCALE GENOMIC DNA]</scope>
    <source>
        <strain evidence="1 2">99063</strain>
    </source>
</reference>
<sequence length="48" mass="5521">MFKGFFIGCIVRPCPKLFDPIFALLGSKLGQFDPLNKFNYVGQRYVAY</sequence>
<evidence type="ECO:0000313" key="2">
    <source>
        <dbReference type="Proteomes" id="UP000020735"/>
    </source>
</evidence>
<organism evidence="1 2">
    <name type="scientific">Acinetobacter baumannii 99063</name>
    <dbReference type="NCBI Taxonomy" id="1310630"/>
    <lineage>
        <taxon>Bacteria</taxon>
        <taxon>Pseudomonadati</taxon>
        <taxon>Pseudomonadota</taxon>
        <taxon>Gammaproteobacteria</taxon>
        <taxon>Moraxellales</taxon>
        <taxon>Moraxellaceae</taxon>
        <taxon>Acinetobacter</taxon>
        <taxon>Acinetobacter calcoaceticus/baumannii complex</taxon>
    </lineage>
</organism>
<proteinExistence type="predicted"/>
<dbReference type="Proteomes" id="UP000020735">
    <property type="component" value="Unassembled WGS sequence"/>
</dbReference>
<protein>
    <submittedName>
        <fullName evidence="1">Uncharacterized protein</fullName>
    </submittedName>
</protein>
<dbReference type="EMBL" id="JEXJ01000025">
    <property type="protein sequence ID" value="EXC51486.1"/>
    <property type="molecule type" value="Genomic_DNA"/>
</dbReference>
<comment type="caution">
    <text evidence="1">The sequence shown here is derived from an EMBL/GenBank/DDBJ whole genome shotgun (WGS) entry which is preliminary data.</text>
</comment>
<dbReference type="PATRIC" id="fig|1310630.3.peg.1872"/>
<gene>
    <name evidence="1" type="ORF">J529_1915</name>
</gene>
<accession>A0A009SER1</accession>
<dbReference type="AlphaFoldDB" id="A0A009SER1"/>
<evidence type="ECO:0000313" key="1">
    <source>
        <dbReference type="EMBL" id="EXC51486.1"/>
    </source>
</evidence>